<comment type="similarity">
    <text evidence="1">Belongs to the bacterial ribosomal protein bS18 family.</text>
</comment>
<dbReference type="AlphaFoldDB" id="A0A060SA30"/>
<dbReference type="Pfam" id="PF01084">
    <property type="entry name" value="Ribosomal_S18"/>
    <property type="match status" value="1"/>
</dbReference>
<dbReference type="InterPro" id="IPR036870">
    <property type="entry name" value="Ribosomal_bS18_sf"/>
</dbReference>
<dbReference type="PANTHER" id="PTHR13479">
    <property type="entry name" value="30S RIBOSOMAL PROTEIN S18"/>
    <property type="match status" value="1"/>
</dbReference>
<dbReference type="InterPro" id="IPR001648">
    <property type="entry name" value="Ribosomal_bS18"/>
</dbReference>
<dbReference type="HOGENOM" id="CLU_110814_1_0_1"/>
<evidence type="ECO:0000256" key="2">
    <source>
        <dbReference type="ARBA" id="ARBA00022980"/>
    </source>
</evidence>
<name>A0A060SA30_PYCCI</name>
<comment type="caution">
    <text evidence="5">The sequence shown here is derived from an EMBL/GenBank/DDBJ whole genome shotgun (WGS) entry which is preliminary data.</text>
</comment>
<dbReference type="GO" id="GO:0003735">
    <property type="term" value="F:structural constituent of ribosome"/>
    <property type="evidence" value="ECO:0007669"/>
    <property type="project" value="InterPro"/>
</dbReference>
<dbReference type="OMA" id="MARFVTS"/>
<evidence type="ECO:0000313" key="5">
    <source>
        <dbReference type="EMBL" id="CDO71322.1"/>
    </source>
</evidence>
<dbReference type="GO" id="GO:0032543">
    <property type="term" value="P:mitochondrial translation"/>
    <property type="evidence" value="ECO:0007669"/>
    <property type="project" value="TreeGrafter"/>
</dbReference>
<dbReference type="STRING" id="5643.A0A060SA30"/>
<gene>
    <name evidence="5" type="ORF">BN946_scf184908.g80</name>
</gene>
<protein>
    <recommendedName>
        <fullName evidence="4">Small ribosomal subunit protein bS18m</fullName>
    </recommendedName>
</protein>
<dbReference type="PRINTS" id="PR00974">
    <property type="entry name" value="RIBOSOMALS18"/>
</dbReference>
<evidence type="ECO:0000313" key="6">
    <source>
        <dbReference type="Proteomes" id="UP000029665"/>
    </source>
</evidence>
<dbReference type="Proteomes" id="UP000029665">
    <property type="component" value="Unassembled WGS sequence"/>
</dbReference>
<accession>A0A060SA30</accession>
<dbReference type="EMBL" id="CCBP010000100">
    <property type="protein sequence ID" value="CDO71322.1"/>
    <property type="molecule type" value="Genomic_DNA"/>
</dbReference>
<dbReference type="GO" id="GO:0070181">
    <property type="term" value="F:small ribosomal subunit rRNA binding"/>
    <property type="evidence" value="ECO:0007669"/>
    <property type="project" value="TreeGrafter"/>
</dbReference>
<dbReference type="Gene3D" id="4.10.640.10">
    <property type="entry name" value="Ribosomal protein S18"/>
    <property type="match status" value="1"/>
</dbReference>
<keyword evidence="6" id="KW-1185">Reference proteome</keyword>
<keyword evidence="3" id="KW-0687">Ribonucleoprotein</keyword>
<reference evidence="5" key="1">
    <citation type="submission" date="2014-01" db="EMBL/GenBank/DDBJ databases">
        <title>The genome of the white-rot fungus Pycnoporus cinnabarinus: a basidiomycete model with a versatile arsenal for lignocellulosic biomass breakdown.</title>
        <authorList>
            <person name="Levasseur A."/>
            <person name="Lomascolo A."/>
            <person name="Ruiz-Duenas F.J."/>
            <person name="Uzan E."/>
            <person name="Piumi F."/>
            <person name="Kues U."/>
            <person name="Ram A.F.J."/>
            <person name="Murat C."/>
            <person name="Haon M."/>
            <person name="Benoit I."/>
            <person name="Arfi Y."/>
            <person name="Chevret D."/>
            <person name="Drula E."/>
            <person name="Kwon M.J."/>
            <person name="Gouret P."/>
            <person name="Lesage-Meessen L."/>
            <person name="Lombard V."/>
            <person name="Mariette J."/>
            <person name="Noirot C."/>
            <person name="Park J."/>
            <person name="Patyshakuliyeva A."/>
            <person name="Wieneger R.A.B."/>
            <person name="Wosten H.A.B."/>
            <person name="Martin F."/>
            <person name="Coutinho P.M."/>
            <person name="de Vries R."/>
            <person name="Martinez A.T."/>
            <person name="Klopp C."/>
            <person name="Pontarotti P."/>
            <person name="Henrissat B."/>
            <person name="Record E."/>
        </authorList>
    </citation>
    <scope>NUCLEOTIDE SEQUENCE [LARGE SCALE GENOMIC DNA]</scope>
    <source>
        <strain evidence="5">BRFM137</strain>
    </source>
</reference>
<organism evidence="5 6">
    <name type="scientific">Pycnoporus cinnabarinus</name>
    <name type="common">Cinnabar-red polypore</name>
    <name type="synonym">Trametes cinnabarina</name>
    <dbReference type="NCBI Taxonomy" id="5643"/>
    <lineage>
        <taxon>Eukaryota</taxon>
        <taxon>Fungi</taxon>
        <taxon>Dikarya</taxon>
        <taxon>Basidiomycota</taxon>
        <taxon>Agaricomycotina</taxon>
        <taxon>Agaricomycetes</taxon>
        <taxon>Polyporales</taxon>
        <taxon>Polyporaceae</taxon>
        <taxon>Trametes</taxon>
    </lineage>
</organism>
<evidence type="ECO:0000256" key="1">
    <source>
        <dbReference type="ARBA" id="ARBA00005589"/>
    </source>
</evidence>
<keyword evidence="2" id="KW-0689">Ribosomal protein</keyword>
<sequence>MLLNSFRAVARRQPAAATPSALRAVSSASAPTSTVEINTMDQLSGFLEESADPIVADSPEDVLENGIIDPVPRPAIVPGSSRAQPILKGFVSGQFVQPRSFTHDVYTQKPRMTKRPKLGPDASTSRYLDVFHQLDIDPLEECLNSSLLSRFVTTMGKIKGRNETNLTWKNQRKVGKAIRRAKMMGIIPQLSRRPLLWNVGRR</sequence>
<dbReference type="PANTHER" id="PTHR13479:SF40">
    <property type="entry name" value="SMALL RIBOSOMAL SUBUNIT PROTEIN BS18M"/>
    <property type="match status" value="1"/>
</dbReference>
<dbReference type="OrthoDB" id="21463at2759"/>
<evidence type="ECO:0000256" key="4">
    <source>
        <dbReference type="ARBA" id="ARBA00035264"/>
    </source>
</evidence>
<proteinExistence type="inferred from homology"/>
<dbReference type="GO" id="GO:0005763">
    <property type="term" value="C:mitochondrial small ribosomal subunit"/>
    <property type="evidence" value="ECO:0007669"/>
    <property type="project" value="TreeGrafter"/>
</dbReference>
<evidence type="ECO:0000256" key="3">
    <source>
        <dbReference type="ARBA" id="ARBA00023274"/>
    </source>
</evidence>
<dbReference type="SUPFAM" id="SSF46911">
    <property type="entry name" value="Ribosomal protein S18"/>
    <property type="match status" value="1"/>
</dbReference>